<dbReference type="EMBL" id="BPQB01000074">
    <property type="protein sequence ID" value="GJE97632.1"/>
    <property type="molecule type" value="Genomic_DNA"/>
</dbReference>
<keyword evidence="2" id="KW-1185">Reference proteome</keyword>
<dbReference type="Proteomes" id="UP000703269">
    <property type="component" value="Unassembled WGS sequence"/>
</dbReference>
<reference evidence="1 2" key="1">
    <citation type="submission" date="2021-08" db="EMBL/GenBank/DDBJ databases">
        <title>Draft Genome Sequence of Phanerochaete sordida strain YK-624.</title>
        <authorList>
            <person name="Mori T."/>
            <person name="Dohra H."/>
            <person name="Suzuki T."/>
            <person name="Kawagishi H."/>
            <person name="Hirai H."/>
        </authorList>
    </citation>
    <scope>NUCLEOTIDE SEQUENCE [LARGE SCALE GENOMIC DNA]</scope>
    <source>
        <strain evidence="1 2">YK-624</strain>
    </source>
</reference>
<dbReference type="Gene3D" id="3.80.10.10">
    <property type="entry name" value="Ribonuclease Inhibitor"/>
    <property type="match status" value="1"/>
</dbReference>
<proteinExistence type="predicted"/>
<evidence type="ECO:0000313" key="1">
    <source>
        <dbReference type="EMBL" id="GJE97632.1"/>
    </source>
</evidence>
<dbReference type="AlphaFoldDB" id="A0A9P3LKV1"/>
<evidence type="ECO:0008006" key="3">
    <source>
        <dbReference type="Google" id="ProtNLM"/>
    </source>
</evidence>
<name>A0A9P3LKV1_9APHY</name>
<dbReference type="OrthoDB" id="3543113at2759"/>
<organism evidence="1 2">
    <name type="scientific">Phanerochaete sordida</name>
    <dbReference type="NCBI Taxonomy" id="48140"/>
    <lineage>
        <taxon>Eukaryota</taxon>
        <taxon>Fungi</taxon>
        <taxon>Dikarya</taxon>
        <taxon>Basidiomycota</taxon>
        <taxon>Agaricomycotina</taxon>
        <taxon>Agaricomycetes</taxon>
        <taxon>Polyporales</taxon>
        <taxon>Phanerochaetaceae</taxon>
        <taxon>Phanerochaete</taxon>
    </lineage>
</organism>
<gene>
    <name evidence="1" type="ORF">PsYK624_138530</name>
</gene>
<comment type="caution">
    <text evidence="1">The sequence shown here is derived from an EMBL/GenBank/DDBJ whole genome shotgun (WGS) entry which is preliminary data.</text>
</comment>
<dbReference type="InterPro" id="IPR032675">
    <property type="entry name" value="LRR_dom_sf"/>
</dbReference>
<dbReference type="SUPFAM" id="SSF52047">
    <property type="entry name" value="RNI-like"/>
    <property type="match status" value="1"/>
</dbReference>
<protein>
    <recommendedName>
        <fullName evidence="3">F-box domain-containing protein</fullName>
    </recommendedName>
</protein>
<sequence>MHPALQIFDILDNILRCVEERQYKRRAVVALARTCRTFYETASDHLWEDLPRLSYLFEFVPQDLHKKVKLHATCGEQDQARQLCDPVWRRITANAARVKSLTFNCSDCPCLKQHMPMIDLMRTDGSSGIFPNLRTLSVGYSDSCSDKHPTPRQLAVVLNPDIRQLTVSHGPEDEFGGTINISKGILPCIIRSCPLLEVVILNDNPGREGVKMLRSLGSLKRVECTLHGEETAESWDLEYDLIDLAPAPALSDLSINAPWDYADVARDLPRYQPTSFSDLKTLELSQFPFEHTIVSLLEKLDAPLLQKLEINGLAKLRRDGEDHLVRLLGLLQKFLQLRVLKIRGRSVDEPLRLQPSLRLWALEELEINIRSALKVSLISEVAQACPHLRRFAGYWGPYESRAKPWNLRVLEECAANMPHLECISTKFYTENIRELQEPSARSSFPITICVGRSELEERDWEDVAAYIAKIYPNAICQVYSTLKWDDIPDNKLYADDVRWRSVSRAVAEAGSLESSGAHGESI</sequence>
<accession>A0A9P3LKV1</accession>
<evidence type="ECO:0000313" key="2">
    <source>
        <dbReference type="Proteomes" id="UP000703269"/>
    </source>
</evidence>